<evidence type="ECO:0000256" key="10">
    <source>
        <dbReference type="ARBA" id="ARBA00048028"/>
    </source>
</evidence>
<keyword evidence="5 11" id="KW-0658">Purine biosynthesis</keyword>
<dbReference type="Pfam" id="PF00478">
    <property type="entry name" value="IMPDH"/>
    <property type="match status" value="1"/>
</dbReference>
<comment type="activity regulation">
    <text evidence="11">Mycophenolic acid (MPA) is a non-competitive inhibitor that prevents formation of the closed enzyme conformation by binding to the same site as the amobile flap. In contrast, mizoribine monophosphate (MZP) is a competitive inhibitor that induces the closed conformation. MPA is a potent inhibitor of mammalian IMPDHs but a poor inhibitor of the bacterial enzymes. MZP is a more potent inhibitor of bacterial IMPDH.</text>
</comment>
<evidence type="ECO:0000256" key="7">
    <source>
        <dbReference type="ARBA" id="ARBA00023002"/>
    </source>
</evidence>
<evidence type="ECO:0000256" key="9">
    <source>
        <dbReference type="ARBA" id="ARBA00023122"/>
    </source>
</evidence>
<sequence>MKIIQEALTFDDVLLIPAHSAVLPREVELKTQLTRNITLNIPLVSAAMDTVTEARLAIAIAQEGGIGIIHKNMTTEQQAAEVSRVKKYESGVIKDPITVSPNVTVREVMDLTRAKNISGVPVVDGEELVGIVTSRDLRFETRLDESVRSVMTPKERLVTVNESASHKEAIELLHKHRIEKVLVVNDDFHLRGLITVKDIQKAKDNPYACKDEQERLRVGAAVGTGAGTEERVAALVAAGVDVIIVDTAHGHSQGVLDRVRWVKQNFPQVQVIGGNIATAEAAKALLEAGADGVKVGIGPGSICTTRIVAGVGVPQITAVTNVAAALKGTGVPLIADGGIRYSGDVAKALAAGAHAVMLGGLFAGTEEAPGEVELFQGRSYKSYRGMGSLGAMAQQQGSSDRYFQEATENVEKLVPEGIEGRVPYKGSVLVIIHQLLGGVRSSMGYTGNATIEKMHENAQFVRVTSAGMRESHVHDVTITKEAPNYHMN</sequence>
<evidence type="ECO:0000313" key="16">
    <source>
        <dbReference type="EMBL" id="MCQ8127482.1"/>
    </source>
</evidence>
<comment type="catalytic activity">
    <reaction evidence="10 11 14">
        <text>IMP + NAD(+) + H2O = XMP + NADH + H(+)</text>
        <dbReference type="Rhea" id="RHEA:11708"/>
        <dbReference type="ChEBI" id="CHEBI:15377"/>
        <dbReference type="ChEBI" id="CHEBI:15378"/>
        <dbReference type="ChEBI" id="CHEBI:57464"/>
        <dbReference type="ChEBI" id="CHEBI:57540"/>
        <dbReference type="ChEBI" id="CHEBI:57945"/>
        <dbReference type="ChEBI" id="CHEBI:58053"/>
        <dbReference type="EC" id="1.1.1.205"/>
    </reaction>
</comment>
<dbReference type="InterPro" id="IPR013785">
    <property type="entry name" value="Aldolase_TIM"/>
</dbReference>
<evidence type="ECO:0000256" key="6">
    <source>
        <dbReference type="ARBA" id="ARBA00022958"/>
    </source>
</evidence>
<keyword evidence="9 12" id="KW-0129">CBS domain</keyword>
<feature type="binding site" evidence="11">
    <location>
        <position position="471"/>
    </location>
    <ligand>
        <name>K(+)</name>
        <dbReference type="ChEBI" id="CHEBI:29103"/>
        <note>ligand shared between two tetrameric partners</note>
    </ligand>
</feature>
<dbReference type="InterPro" id="IPR000644">
    <property type="entry name" value="CBS_dom"/>
</dbReference>
<dbReference type="PANTHER" id="PTHR11911:SF111">
    <property type="entry name" value="INOSINE-5'-MONOPHOSPHATE DEHYDROGENASE"/>
    <property type="match status" value="1"/>
</dbReference>
<keyword evidence="7 11" id="KW-0560">Oxidoreductase</keyword>
<evidence type="ECO:0000256" key="11">
    <source>
        <dbReference type="HAMAP-Rule" id="MF_01964"/>
    </source>
</evidence>
<dbReference type="CDD" id="cd04601">
    <property type="entry name" value="CBS_pair_IMPDH"/>
    <property type="match status" value="1"/>
</dbReference>
<feature type="domain" description="CBS" evidence="15">
    <location>
        <begin position="92"/>
        <end position="150"/>
    </location>
</feature>
<evidence type="ECO:0000256" key="5">
    <source>
        <dbReference type="ARBA" id="ARBA00022755"/>
    </source>
</evidence>
<accession>A0ABT1U0Z1</accession>
<evidence type="ECO:0000256" key="1">
    <source>
        <dbReference type="ARBA" id="ARBA00001958"/>
    </source>
</evidence>
<feature type="binding site" description="in other chain" evidence="11">
    <location>
        <position position="298"/>
    </location>
    <ligand>
        <name>K(+)</name>
        <dbReference type="ChEBI" id="CHEBI:29103"/>
        <note>ligand shared between two tetrameric partners</note>
    </ligand>
</feature>
<keyword evidence="8 11" id="KW-0520">NAD</keyword>
<feature type="binding site" evidence="11">
    <location>
        <position position="472"/>
    </location>
    <ligand>
        <name>K(+)</name>
        <dbReference type="ChEBI" id="CHEBI:29103"/>
        <note>ligand shared between two tetrameric partners</note>
    </ligand>
</feature>
<name>A0ABT1U0Z1_9GAMM</name>
<keyword evidence="3 11" id="KW-0479">Metal-binding</keyword>
<dbReference type="Proteomes" id="UP001524586">
    <property type="component" value="Unassembled WGS sequence"/>
</dbReference>
<dbReference type="SUPFAM" id="SSF51412">
    <property type="entry name" value="Inosine monophosphate dehydrogenase (IMPDH)"/>
    <property type="match status" value="1"/>
</dbReference>
<comment type="caution">
    <text evidence="16">The sequence shown here is derived from an EMBL/GenBank/DDBJ whole genome shotgun (WGS) entry which is preliminary data.</text>
</comment>
<comment type="cofactor">
    <cofactor evidence="1 11">
        <name>K(+)</name>
        <dbReference type="ChEBI" id="CHEBI:29103"/>
    </cofactor>
</comment>
<dbReference type="SUPFAM" id="SSF54631">
    <property type="entry name" value="CBS-domain pair"/>
    <property type="match status" value="1"/>
</dbReference>
<dbReference type="RefSeq" id="WP_256613808.1">
    <property type="nucleotide sequence ID" value="NZ_JANIBK010000009.1"/>
</dbReference>
<feature type="binding site" evidence="11">
    <location>
        <position position="416"/>
    </location>
    <ligand>
        <name>IMP</name>
        <dbReference type="ChEBI" id="CHEBI:58053"/>
    </ligand>
</feature>
<keyword evidence="4 11" id="KW-0332">GMP biosynthesis</keyword>
<dbReference type="GO" id="GO:0003938">
    <property type="term" value="F:IMP dehydrogenase activity"/>
    <property type="evidence" value="ECO:0007669"/>
    <property type="project" value="UniProtKB-EC"/>
</dbReference>
<dbReference type="Gene3D" id="3.20.20.70">
    <property type="entry name" value="Aldolase class I"/>
    <property type="match status" value="1"/>
</dbReference>
<protein>
    <recommendedName>
        <fullName evidence="11 14">Inosine-5'-monophosphate dehydrogenase</fullName>
        <shortName evidence="11">IMP dehydrogenase</shortName>
        <shortName evidence="11">IMPD</shortName>
        <shortName evidence="11">IMPDH</shortName>
        <ecNumber evidence="11 14">1.1.1.205</ecNumber>
    </recommendedName>
</protein>
<dbReference type="EC" id="1.1.1.205" evidence="11 14"/>
<evidence type="ECO:0000256" key="4">
    <source>
        <dbReference type="ARBA" id="ARBA00022749"/>
    </source>
</evidence>
<feature type="binding site" evidence="11">
    <location>
        <position position="470"/>
    </location>
    <ligand>
        <name>K(+)</name>
        <dbReference type="ChEBI" id="CHEBI:29103"/>
        <note>ligand shared between two tetrameric partners</note>
    </ligand>
</feature>
<keyword evidence="17" id="KW-1185">Reference proteome</keyword>
<comment type="subunit">
    <text evidence="11">Homotetramer.</text>
</comment>
<evidence type="ECO:0000256" key="13">
    <source>
        <dbReference type="RuleBase" id="RU003927"/>
    </source>
</evidence>
<feature type="binding site" description="in other chain" evidence="11">
    <location>
        <position position="303"/>
    </location>
    <ligand>
        <name>K(+)</name>
        <dbReference type="ChEBI" id="CHEBI:29103"/>
        <note>ligand shared between two tetrameric partners</note>
    </ligand>
</feature>
<dbReference type="HAMAP" id="MF_01964">
    <property type="entry name" value="IMPDH"/>
    <property type="match status" value="1"/>
</dbReference>
<comment type="pathway">
    <text evidence="11 14">Purine metabolism; XMP biosynthesis via de novo pathway; XMP from IMP: step 1/1.</text>
</comment>
<dbReference type="EMBL" id="JANIBK010000009">
    <property type="protein sequence ID" value="MCQ8127482.1"/>
    <property type="molecule type" value="Genomic_DNA"/>
</dbReference>
<dbReference type="NCBIfam" id="TIGR01302">
    <property type="entry name" value="IMP_dehydrog"/>
    <property type="match status" value="1"/>
</dbReference>
<evidence type="ECO:0000256" key="12">
    <source>
        <dbReference type="PROSITE-ProRule" id="PRU00703"/>
    </source>
</evidence>
<feature type="binding site" evidence="11">
    <location>
        <begin position="296"/>
        <end position="298"/>
    </location>
    <ligand>
        <name>NAD(+)</name>
        <dbReference type="ChEBI" id="CHEBI:57540"/>
    </ligand>
</feature>
<comment type="similarity">
    <text evidence="2 11 13">Belongs to the IMPDH/GMPR family.</text>
</comment>
<dbReference type="InterPro" id="IPR005990">
    <property type="entry name" value="IMP_DH"/>
</dbReference>
<dbReference type="InterPro" id="IPR015875">
    <property type="entry name" value="IMP_DH/GMP_Rdtase_CS"/>
</dbReference>
<organism evidence="16 17">
    <name type="scientific">Methylomonas rivi</name>
    <dbReference type="NCBI Taxonomy" id="2952226"/>
    <lineage>
        <taxon>Bacteria</taxon>
        <taxon>Pseudomonadati</taxon>
        <taxon>Pseudomonadota</taxon>
        <taxon>Gammaproteobacteria</taxon>
        <taxon>Methylococcales</taxon>
        <taxon>Methylococcaceae</taxon>
        <taxon>Methylomonas</taxon>
    </lineage>
</organism>
<feature type="domain" description="CBS" evidence="15">
    <location>
        <begin position="151"/>
        <end position="212"/>
    </location>
</feature>
<evidence type="ECO:0000313" key="17">
    <source>
        <dbReference type="Proteomes" id="UP001524586"/>
    </source>
</evidence>
<keyword evidence="6 11" id="KW-0630">Potassium</keyword>
<feature type="active site" description="Thioimidate intermediate" evidence="11">
    <location>
        <position position="303"/>
    </location>
</feature>
<evidence type="ECO:0000259" key="15">
    <source>
        <dbReference type="PROSITE" id="PS51371"/>
    </source>
</evidence>
<evidence type="ECO:0000256" key="3">
    <source>
        <dbReference type="ARBA" id="ARBA00022723"/>
    </source>
</evidence>
<feature type="binding site" evidence="11">
    <location>
        <position position="301"/>
    </location>
    <ligand>
        <name>IMP</name>
        <dbReference type="ChEBI" id="CHEBI:58053"/>
    </ligand>
</feature>
<feature type="binding site" evidence="11">
    <location>
        <begin position="383"/>
        <end position="387"/>
    </location>
    <ligand>
        <name>IMP</name>
        <dbReference type="ChEBI" id="CHEBI:58053"/>
    </ligand>
</feature>
<evidence type="ECO:0000256" key="2">
    <source>
        <dbReference type="ARBA" id="ARBA00005502"/>
    </source>
</evidence>
<gene>
    <name evidence="11 16" type="primary">guaB</name>
    <name evidence="16" type="ORF">NP596_03340</name>
</gene>
<feature type="binding site" evidence="11">
    <location>
        <position position="246"/>
    </location>
    <ligand>
        <name>NAD(+)</name>
        <dbReference type="ChEBI" id="CHEBI:57540"/>
    </ligand>
</feature>
<dbReference type="SMART" id="SM00116">
    <property type="entry name" value="CBS"/>
    <property type="match status" value="2"/>
</dbReference>
<dbReference type="CDD" id="cd00381">
    <property type="entry name" value="IMPDH"/>
    <property type="match status" value="1"/>
</dbReference>
<feature type="binding site" evidence="11">
    <location>
        <begin position="336"/>
        <end position="338"/>
    </location>
    <ligand>
        <name>IMP</name>
        <dbReference type="ChEBI" id="CHEBI:58053"/>
    </ligand>
</feature>
<reference evidence="16 17" key="1">
    <citation type="submission" date="2022-07" db="EMBL/GenBank/DDBJ databases">
        <title>Methylomonas rivi sp. nov., Methylomonas rosea sp. nov., Methylomonas aureus sp. nov. and Methylomonas subterranea sp. nov., four novel methanotrophs isolated from a freshwater creek and the deep terrestrial subsurface.</title>
        <authorList>
            <person name="Abin C."/>
            <person name="Sankaranarayanan K."/>
            <person name="Garner C."/>
            <person name="Sindelar R."/>
            <person name="Kotary K."/>
            <person name="Garner R."/>
            <person name="Barclay S."/>
            <person name="Lawson P."/>
            <person name="Krumholz L."/>
        </authorList>
    </citation>
    <scope>NUCLEOTIDE SEQUENCE [LARGE SCALE GENOMIC DNA]</scope>
    <source>
        <strain evidence="16 17">WSC-6</strain>
    </source>
</reference>
<evidence type="ECO:0000256" key="8">
    <source>
        <dbReference type="ARBA" id="ARBA00023027"/>
    </source>
</evidence>
<proteinExistence type="inferred from homology"/>
<dbReference type="PANTHER" id="PTHR11911">
    <property type="entry name" value="INOSINE-5-MONOPHOSPHATE DEHYDROGENASE RELATED"/>
    <property type="match status" value="1"/>
</dbReference>
<feature type="active site" description="Proton acceptor" evidence="11">
    <location>
        <position position="401"/>
    </location>
</feature>
<dbReference type="PROSITE" id="PS00487">
    <property type="entry name" value="IMP_DH_GMP_RED"/>
    <property type="match status" value="1"/>
</dbReference>
<feature type="binding site" evidence="11">
    <location>
        <begin position="359"/>
        <end position="360"/>
    </location>
    <ligand>
        <name>IMP</name>
        <dbReference type="ChEBI" id="CHEBI:58053"/>
    </ligand>
</feature>
<dbReference type="PROSITE" id="PS51371">
    <property type="entry name" value="CBS"/>
    <property type="match status" value="2"/>
</dbReference>
<dbReference type="SMART" id="SM01240">
    <property type="entry name" value="IMPDH"/>
    <property type="match status" value="1"/>
</dbReference>
<comment type="function">
    <text evidence="11">Catalyzes the conversion of inosine 5'-phosphate (IMP) to xanthosine 5'-phosphate (XMP), the first committed and rate-limiting step in the de novo synthesis of guanine nucleotides, and therefore plays an important role in the regulation of cell growth.</text>
</comment>
<dbReference type="InterPro" id="IPR001093">
    <property type="entry name" value="IMP_DH_GMPRt"/>
</dbReference>
<evidence type="ECO:0000256" key="14">
    <source>
        <dbReference type="RuleBase" id="RU003928"/>
    </source>
</evidence>
<dbReference type="InterPro" id="IPR046342">
    <property type="entry name" value="CBS_dom_sf"/>
</dbReference>
<dbReference type="Pfam" id="PF00571">
    <property type="entry name" value="CBS"/>
    <property type="match status" value="2"/>
</dbReference>
<feature type="binding site" description="in other chain" evidence="11">
    <location>
        <position position="300"/>
    </location>
    <ligand>
        <name>K(+)</name>
        <dbReference type="ChEBI" id="CHEBI:29103"/>
        <note>ligand shared between two tetrameric partners</note>
    </ligand>
</feature>
<comment type="caution">
    <text evidence="11">Lacks conserved residue(s) required for the propagation of feature annotation.</text>
</comment>
<dbReference type="PIRSF" id="PIRSF000130">
    <property type="entry name" value="IMPDH"/>
    <property type="match status" value="1"/>
</dbReference>